<evidence type="ECO:0000256" key="1">
    <source>
        <dbReference type="SAM" id="SignalP"/>
    </source>
</evidence>
<dbReference type="InterPro" id="IPR008972">
    <property type="entry name" value="Cupredoxin"/>
</dbReference>
<reference evidence="2" key="1">
    <citation type="submission" date="2023-02" db="EMBL/GenBank/DDBJ databases">
        <title>Pathogen: clinical or host-associated sample.</title>
        <authorList>
            <person name="Hergert J."/>
            <person name="Casey R."/>
            <person name="Wagner J."/>
            <person name="Young E.L."/>
            <person name="Oakeson K.F."/>
        </authorList>
    </citation>
    <scope>NUCLEOTIDE SEQUENCE</scope>
    <source>
        <strain evidence="2">2022CK-00830</strain>
    </source>
</reference>
<accession>A0AAX3N609</accession>
<dbReference type="EMBL" id="CP118101">
    <property type="protein sequence ID" value="WDH84165.1"/>
    <property type="molecule type" value="Genomic_DNA"/>
</dbReference>
<feature type="signal peptide" evidence="1">
    <location>
        <begin position="1"/>
        <end position="25"/>
    </location>
</feature>
<keyword evidence="1" id="KW-0732">Signal</keyword>
<dbReference type="Gene3D" id="2.60.40.420">
    <property type="entry name" value="Cupredoxins - blue copper proteins"/>
    <property type="match status" value="1"/>
</dbReference>
<sequence length="127" mass="13888">MKKVSYLLFTVMLLFVLAACGQDSAKDQGSGITEPEVAASDEIVIKATDYEFDQPEYRIKKGVPVRVVYENVEGNHGIIVPGLSLQLDRDTTSKVITPEETGEFEIACSVFCGTGHSTMISKIIVEE</sequence>
<dbReference type="PROSITE" id="PS51257">
    <property type="entry name" value="PROKAR_LIPOPROTEIN"/>
    <property type="match status" value="1"/>
</dbReference>
<protein>
    <submittedName>
        <fullName evidence="2">Cytochrome C oxidase subunit II</fullName>
    </submittedName>
</protein>
<proteinExistence type="predicted"/>
<gene>
    <name evidence="2" type="ORF">PUW23_08110</name>
</gene>
<dbReference type="SUPFAM" id="SSF49503">
    <property type="entry name" value="Cupredoxins"/>
    <property type="match status" value="1"/>
</dbReference>
<dbReference type="RefSeq" id="WP_047910014.1">
    <property type="nucleotide sequence ID" value="NZ_CP118101.1"/>
</dbReference>
<evidence type="ECO:0000313" key="2">
    <source>
        <dbReference type="EMBL" id="WDH84165.1"/>
    </source>
</evidence>
<name>A0AAX3N609_9BACL</name>
<dbReference type="Proteomes" id="UP001220962">
    <property type="component" value="Chromosome"/>
</dbReference>
<organism evidence="2 3">
    <name type="scientific">Paenibacillus urinalis</name>
    <dbReference type="NCBI Taxonomy" id="521520"/>
    <lineage>
        <taxon>Bacteria</taxon>
        <taxon>Bacillati</taxon>
        <taxon>Bacillota</taxon>
        <taxon>Bacilli</taxon>
        <taxon>Bacillales</taxon>
        <taxon>Paenibacillaceae</taxon>
        <taxon>Paenibacillus</taxon>
    </lineage>
</organism>
<evidence type="ECO:0000313" key="3">
    <source>
        <dbReference type="Proteomes" id="UP001220962"/>
    </source>
</evidence>
<dbReference type="AlphaFoldDB" id="A0AAX3N609"/>
<feature type="chain" id="PRO_5043746667" evidence="1">
    <location>
        <begin position="26"/>
        <end position="127"/>
    </location>
</feature>